<reference evidence="1 2" key="1">
    <citation type="journal article" date="2021" name="J. Biosci. Bioeng.">
        <title>Identification and characterization of a chc gene cluster responsible for the aromatization pathway of cyclohexanecarboxylate degradation in Sinomonas cyclohexanicum ATCC 51369.</title>
        <authorList>
            <person name="Yamamoto T."/>
            <person name="Hasegawa Y."/>
            <person name="Lau P.C.K."/>
            <person name="Iwaki H."/>
        </authorList>
    </citation>
    <scope>NUCLEOTIDE SEQUENCE [LARGE SCALE GENOMIC DNA]</scope>
    <source>
        <strain evidence="1 2">ATCC 51369</strain>
    </source>
</reference>
<name>A0ABN6FMR1_SINCY</name>
<evidence type="ECO:0000313" key="2">
    <source>
        <dbReference type="Proteomes" id="UP001319861"/>
    </source>
</evidence>
<dbReference type="InterPro" id="IPR036188">
    <property type="entry name" value="FAD/NAD-bd_sf"/>
</dbReference>
<evidence type="ECO:0000313" key="1">
    <source>
        <dbReference type="EMBL" id="BCT78142.1"/>
    </source>
</evidence>
<sequence>MNLEADYLIVGSGAVGMAFADVLFHETDRTMVVVDRHHAPGGHWNDAYPFIRLHTPSAFYGVNYRELGALDEDDPLDHGMSGRAGAATILAYYEDLMHEFAASGRIQYLPMTEYTGDFAQRHRVRSRVTGETSGVRVRRRIIDTTYFGTEVPSTHPPNYEVADGLQCIPPNGLARIDGASSGFVVIGGGKTGIDVCLWLLANRVDPDLITWIVPRDAWFVNRVTMQPRAQFFDDVFGGFAVQAEIAASATTIHELFERLEDARQLLRLDRAVTPTMYHGASISATELNALRSIRNVARLGRLRRIEPTRMVLDRGTIGSDPQRLYIDCSARGVPRRPPLPIFDGPKILTQMVRSLQPTFSAALVAHLEVTVDDDGEKNALCRPIPMPDSPHDWPRLMIANLANQSLWRESPDLRQWILRSRLDRFSALASAVTPDQPERLELLHRYGAAVRAAPANLERLLTAEHGAPA</sequence>
<gene>
    <name evidence="1" type="ORF">SCMU_39840</name>
</gene>
<protein>
    <recommendedName>
        <fullName evidence="3">NAD(P)/FAD-dependent oxidoreductase</fullName>
    </recommendedName>
</protein>
<keyword evidence="2" id="KW-1185">Reference proteome</keyword>
<organism evidence="1 2">
    <name type="scientific">Sinomonas cyclohexanicum</name>
    <name type="common">Corynebacterium cyclohexanicum</name>
    <dbReference type="NCBI Taxonomy" id="322009"/>
    <lineage>
        <taxon>Bacteria</taxon>
        <taxon>Bacillati</taxon>
        <taxon>Actinomycetota</taxon>
        <taxon>Actinomycetes</taxon>
        <taxon>Micrococcales</taxon>
        <taxon>Micrococcaceae</taxon>
        <taxon>Sinomonas</taxon>
    </lineage>
</organism>
<proteinExistence type="predicted"/>
<dbReference type="SUPFAM" id="SSF51905">
    <property type="entry name" value="FAD/NAD(P)-binding domain"/>
    <property type="match status" value="1"/>
</dbReference>
<dbReference type="Gene3D" id="3.50.50.60">
    <property type="entry name" value="FAD/NAD(P)-binding domain"/>
    <property type="match status" value="1"/>
</dbReference>
<evidence type="ECO:0008006" key="3">
    <source>
        <dbReference type="Google" id="ProtNLM"/>
    </source>
</evidence>
<accession>A0ABN6FMR1</accession>
<dbReference type="RefSeq" id="WP_229230776.1">
    <property type="nucleotide sequence ID" value="NZ_AP024525.1"/>
</dbReference>
<dbReference type="EMBL" id="AP024525">
    <property type="protein sequence ID" value="BCT78142.1"/>
    <property type="molecule type" value="Genomic_DNA"/>
</dbReference>
<dbReference type="Proteomes" id="UP001319861">
    <property type="component" value="Chromosome"/>
</dbReference>